<organism evidence="3 4">
    <name type="scientific">Reyranella aquatilis</name>
    <dbReference type="NCBI Taxonomy" id="2035356"/>
    <lineage>
        <taxon>Bacteria</taxon>
        <taxon>Pseudomonadati</taxon>
        <taxon>Pseudomonadota</taxon>
        <taxon>Alphaproteobacteria</taxon>
        <taxon>Hyphomicrobiales</taxon>
        <taxon>Reyranellaceae</taxon>
        <taxon>Reyranella</taxon>
    </lineage>
</organism>
<name>A0ABS8KN99_9HYPH</name>
<evidence type="ECO:0000313" key="3">
    <source>
        <dbReference type="EMBL" id="MCC8427528.1"/>
    </source>
</evidence>
<sequence>MKRSICVVSAMASMFALVCGANAGAQAIPDYLDLINHCPTTGSLQPLKAAGPGHHIQKIDSALSDTLMLDEYVIYIEVLPKDAAGKTTTPQQLLSQIRGKFDEFAQSPETSVSAYPSKEEQLWNSRSPIGALLKFAVSQNLVGASVKVEEFIVVLTELQARRFRLSTAYSPQPLVGGHPVSGVREFGIRPKGRGWELYTRAADRPTGIIDTALQAIVFKGADNTWRAFQSRIASHVQTNGGQATVVEPRRQSFSWKRDVLDKNLLRGVCAELRSASGTSLGREGLETALMLVAERDASRVTAALVEVGASMLKTASSPAERERVLADIRTAHAEAETAATPAKLLEVIEAKSGQFLSLSYRTSQWDATVQRFAATRKLSNVEASGISARALIASLRDAALSPRDLNQLLNAATGTAGTPTAETIASFIADGGTRDAVVKLLKMEHPDRATLASLGSALVGETTARNRNLVDLIRAGRTPGAYSPLTIDFRELRSRQATADSIVSRARTLAAMASLLGEPAGRDAAKVATAVESGMAIYNAASLFAAGSTSGGVITAMAIMGAAGGLSSGDNGSAALMQAIAELTSLVRQEFKRLNQRLDRIDDALERIEKELADQRRLSSETLRIAEETNARVLQLSARVDRLEANVIATISKFATAECLNFVSLPRKPSQDQFENCARLFQMYATQTLEAVAVEDGPLLDQRLGVSFPFGTWQSSDALWQGAGLIASKAARLLDLHSAAKYAERSRRNELAAQHLLVQGTNLLLLLAQRHGSEWFMRYHDQYVTSFDLRDDLLTRLEAVESFQKSLLPERGKRLDTTLKVVDALQAAGGYEQLTRLIKAQSEEAVRRYLLPELVGALEWKEDDKHRLIVNGCENRDSTYPILTFANVLTTRLPLEVAILGFVSRDELLQPYIKGTQTVPTTIPKGGLRICAKDVVENTSLGWTPPIRHLVSGKLQVHQHGVQLLQSNGKGEIPYGSSDYVSFESRGSSVVHHRLVTGILEDFFKRDKAADRAYQAVVDAFVQSRDLGVRLAVAHAHRTLLSNDDFARRQLHTAFDMIHALHGFLRGYLPLAYPALYAAHDELRGFLESGPDVRLLDAASYSEALRCADAVYLDVFPKGISEDDMKRAAENIFRHNECRIFSNFLQDFSLGDLAAYLAPSLERFREVLRNADLDSAGDTTISNTAWPAARLRALIRNGGDPTFWKEMQ</sequence>
<dbReference type="EMBL" id="JAJISD010000001">
    <property type="protein sequence ID" value="MCC8427528.1"/>
    <property type="molecule type" value="Genomic_DNA"/>
</dbReference>
<accession>A0ABS8KN99</accession>
<proteinExistence type="predicted"/>
<gene>
    <name evidence="3" type="ORF">LJ725_01015</name>
</gene>
<feature type="signal peptide" evidence="2">
    <location>
        <begin position="1"/>
        <end position="27"/>
    </location>
</feature>
<protein>
    <submittedName>
        <fullName evidence="3">Uncharacterized protein</fullName>
    </submittedName>
</protein>
<keyword evidence="2" id="KW-0732">Signal</keyword>
<feature type="chain" id="PRO_5046112266" evidence="2">
    <location>
        <begin position="28"/>
        <end position="1208"/>
    </location>
</feature>
<evidence type="ECO:0000256" key="1">
    <source>
        <dbReference type="SAM" id="Coils"/>
    </source>
</evidence>
<keyword evidence="4" id="KW-1185">Reference proteome</keyword>
<feature type="coiled-coil region" evidence="1">
    <location>
        <begin position="591"/>
        <end position="646"/>
    </location>
</feature>
<evidence type="ECO:0000313" key="4">
    <source>
        <dbReference type="Proteomes" id="UP001198862"/>
    </source>
</evidence>
<comment type="caution">
    <text evidence="3">The sequence shown here is derived from an EMBL/GenBank/DDBJ whole genome shotgun (WGS) entry which is preliminary data.</text>
</comment>
<keyword evidence="1" id="KW-0175">Coiled coil</keyword>
<reference evidence="3 4" key="1">
    <citation type="submission" date="2021-11" db="EMBL/GenBank/DDBJ databases">
        <authorList>
            <person name="Lee D.-H."/>
            <person name="Kim S.-B."/>
        </authorList>
    </citation>
    <scope>NUCLEOTIDE SEQUENCE [LARGE SCALE GENOMIC DNA]</scope>
    <source>
        <strain evidence="3 4">KCTC 52223</strain>
    </source>
</reference>
<dbReference type="Proteomes" id="UP001198862">
    <property type="component" value="Unassembled WGS sequence"/>
</dbReference>
<evidence type="ECO:0000256" key="2">
    <source>
        <dbReference type="SAM" id="SignalP"/>
    </source>
</evidence>
<dbReference type="RefSeq" id="WP_230548756.1">
    <property type="nucleotide sequence ID" value="NZ_JAJISD010000001.1"/>
</dbReference>